<dbReference type="RefSeq" id="WP_015049073.1">
    <property type="nucleotide sequence ID" value="NC_018868.3"/>
</dbReference>
<proteinExistence type="predicted"/>
<dbReference type="InterPro" id="IPR006597">
    <property type="entry name" value="Sel1-like"/>
</dbReference>
<dbReference type="eggNOG" id="COG0790">
    <property type="taxonomic scope" value="Bacteria"/>
</dbReference>
<dbReference type="Proteomes" id="UP000000466">
    <property type="component" value="Chromosome"/>
</dbReference>
<organism evidence="1 2">
    <name type="scientific">Simiduia agarivorans (strain DSM 21679 / JCM 13881 / BCRC 17597 / SA1)</name>
    <dbReference type="NCBI Taxonomy" id="1117647"/>
    <lineage>
        <taxon>Bacteria</taxon>
        <taxon>Pseudomonadati</taxon>
        <taxon>Pseudomonadota</taxon>
        <taxon>Gammaproteobacteria</taxon>
        <taxon>Cellvibrionales</taxon>
        <taxon>Cellvibrionaceae</taxon>
        <taxon>Simiduia</taxon>
    </lineage>
</organism>
<dbReference type="SMART" id="SM00671">
    <property type="entry name" value="SEL1"/>
    <property type="match status" value="2"/>
</dbReference>
<keyword evidence="2" id="KW-1185">Reference proteome</keyword>
<dbReference type="Gene3D" id="1.25.40.10">
    <property type="entry name" value="Tetratricopeptide repeat domain"/>
    <property type="match status" value="1"/>
</dbReference>
<reference evidence="1 2" key="1">
    <citation type="journal article" date="2013" name="Genome Announc.">
        <title>Complete genome sequence of Simiduia agarivorans SA1(T), a marine bacterium able to degrade a variety of polysaccharides.</title>
        <authorList>
            <person name="Lin S.Y."/>
            <person name="Shieh W.Y."/>
            <person name="Chen J.S."/>
            <person name="Tang S.L."/>
        </authorList>
    </citation>
    <scope>NUCLEOTIDE SEQUENCE [LARGE SCALE GENOMIC DNA]</scope>
    <source>
        <strain evidence="2">DSM 21679 / JCM 13881 / BCRC 17597 / SA1</strain>
    </source>
</reference>
<name>K4L3Y4_SIMAS</name>
<dbReference type="HOGENOM" id="CLU_1668217_0_0_6"/>
<dbReference type="InterPro" id="IPR011990">
    <property type="entry name" value="TPR-like_helical_dom_sf"/>
</dbReference>
<sequence>MNWLTILAIIYLCFSSQPIKSEEVENFLQDLEEMDCNKIKAIYDGVNEDNPENTLRAAFMHYMGICVERDYDTAYVLFSRAANHGYLIAYEQIAKMLQLGIGTKRDLDESSKIFKWLIKEKESSSARHYLCITSKKFNAPKIKYYPDCGDTFKGTEVN</sequence>
<protein>
    <recommendedName>
        <fullName evidence="3">Sel1 repeat family protein</fullName>
    </recommendedName>
</protein>
<evidence type="ECO:0000313" key="2">
    <source>
        <dbReference type="Proteomes" id="UP000000466"/>
    </source>
</evidence>
<evidence type="ECO:0000313" key="1">
    <source>
        <dbReference type="EMBL" id="AFV00923.1"/>
    </source>
</evidence>
<dbReference type="EMBL" id="CP003746">
    <property type="protein sequence ID" value="AFV00923.1"/>
    <property type="molecule type" value="Genomic_DNA"/>
</dbReference>
<dbReference type="KEGG" id="saga:M5M_18970"/>
<accession>K4L3Y4</accession>
<dbReference type="SUPFAM" id="SSF81901">
    <property type="entry name" value="HCP-like"/>
    <property type="match status" value="1"/>
</dbReference>
<gene>
    <name evidence="1" type="ordered locus">M5M_18970</name>
</gene>
<evidence type="ECO:0008006" key="3">
    <source>
        <dbReference type="Google" id="ProtNLM"/>
    </source>
</evidence>
<dbReference type="AlphaFoldDB" id="K4L3Y4"/>
<dbReference type="STRING" id="1117647.M5M_18970"/>